<dbReference type="RefSeq" id="WP_246270312.1">
    <property type="nucleotide sequence ID" value="NZ_CADIKF010000023.1"/>
</dbReference>
<proteinExistence type="predicted"/>
<dbReference type="EMBL" id="CADIKF010000023">
    <property type="protein sequence ID" value="CAB3759507.1"/>
    <property type="molecule type" value="Genomic_DNA"/>
</dbReference>
<accession>A0A6J5E0L4</accession>
<organism evidence="1 2">
    <name type="scientific">Paraburkholderia solisilvae</name>
    <dbReference type="NCBI Taxonomy" id="624376"/>
    <lineage>
        <taxon>Bacteria</taxon>
        <taxon>Pseudomonadati</taxon>
        <taxon>Pseudomonadota</taxon>
        <taxon>Betaproteobacteria</taxon>
        <taxon>Burkholderiales</taxon>
        <taxon>Burkholderiaceae</taxon>
        <taxon>Paraburkholderia</taxon>
    </lineage>
</organism>
<dbReference type="GO" id="GO:0003677">
    <property type="term" value="F:DNA binding"/>
    <property type="evidence" value="ECO:0007669"/>
    <property type="project" value="InterPro"/>
</dbReference>
<keyword evidence="2" id="KW-1185">Reference proteome</keyword>
<name>A0A6J5E0L4_9BURK</name>
<gene>
    <name evidence="1" type="ORF">LMG29739_03172</name>
</gene>
<evidence type="ECO:0000313" key="1">
    <source>
        <dbReference type="EMBL" id="CAB3759507.1"/>
    </source>
</evidence>
<evidence type="ECO:0000313" key="2">
    <source>
        <dbReference type="Proteomes" id="UP000494329"/>
    </source>
</evidence>
<dbReference type="SUPFAM" id="SSF47413">
    <property type="entry name" value="lambda repressor-like DNA-binding domains"/>
    <property type="match status" value="1"/>
</dbReference>
<evidence type="ECO:0008006" key="3">
    <source>
        <dbReference type="Google" id="ProtNLM"/>
    </source>
</evidence>
<reference evidence="1 2" key="1">
    <citation type="submission" date="2020-04" db="EMBL/GenBank/DDBJ databases">
        <authorList>
            <person name="De Canck E."/>
        </authorList>
    </citation>
    <scope>NUCLEOTIDE SEQUENCE [LARGE SCALE GENOMIC DNA]</scope>
    <source>
        <strain evidence="1 2">LMG 29739</strain>
    </source>
</reference>
<dbReference type="Proteomes" id="UP000494329">
    <property type="component" value="Unassembled WGS sequence"/>
</dbReference>
<dbReference type="InterPro" id="IPR010982">
    <property type="entry name" value="Lambda_DNA-bd_dom_sf"/>
</dbReference>
<sequence>MSFLSQLKQRIAQRNTPAARLAALVGMARPNLVTTLSGKHDTRGSTLDAIASALDAAWVLIPKEHLAAVQQILEGRDTGPDRAAKSAVELFLEAKQ</sequence>
<protein>
    <recommendedName>
        <fullName evidence="3">HTH cro/C1-type domain-containing protein</fullName>
    </recommendedName>
</protein>
<dbReference type="AlphaFoldDB" id="A0A6J5E0L4"/>